<feature type="compositionally biased region" description="Basic and acidic residues" evidence="1">
    <location>
        <begin position="172"/>
        <end position="192"/>
    </location>
</feature>
<dbReference type="Proteomes" id="UP000006552">
    <property type="component" value="Chromosome"/>
</dbReference>
<keyword evidence="3" id="KW-1185">Reference proteome</keyword>
<dbReference type="KEGG" id="eba:ebA1276"/>
<evidence type="ECO:0000313" key="2">
    <source>
        <dbReference type="EMBL" id="CAI06806.1"/>
    </source>
</evidence>
<name>Q5P7A5_AROAE</name>
<proteinExistence type="predicted"/>
<dbReference type="HOGENOM" id="CLU_1150011_0_0_4"/>
<feature type="region of interest" description="Disordered" evidence="1">
    <location>
        <begin position="161"/>
        <end position="199"/>
    </location>
</feature>
<evidence type="ECO:0000313" key="3">
    <source>
        <dbReference type="Proteomes" id="UP000006552"/>
    </source>
</evidence>
<dbReference type="STRING" id="76114.ebA1276"/>
<reference evidence="2 3" key="1">
    <citation type="journal article" date="2005" name="Arch. Microbiol.">
        <title>The genome sequence of an anaerobic aromatic-degrading denitrifying bacterium, strain EbN1.</title>
        <authorList>
            <person name="Rabus R."/>
            <person name="Kube M."/>
            <person name="Heider J."/>
            <person name="Beck A."/>
            <person name="Heitmann K."/>
            <person name="Widdel F."/>
            <person name="Reinhardt R."/>
        </authorList>
    </citation>
    <scope>NUCLEOTIDE SEQUENCE [LARGE SCALE GENOMIC DNA]</scope>
    <source>
        <strain evidence="2 3">EbN1</strain>
    </source>
</reference>
<evidence type="ECO:0000256" key="1">
    <source>
        <dbReference type="SAM" id="MobiDB-lite"/>
    </source>
</evidence>
<dbReference type="AlphaFoldDB" id="Q5P7A5"/>
<organism evidence="2 3">
    <name type="scientific">Aromatoleum aromaticum (strain DSM 19018 / LMG 30748 / EbN1)</name>
    <name type="common">Azoarcus sp. (strain EbN1)</name>
    <dbReference type="NCBI Taxonomy" id="76114"/>
    <lineage>
        <taxon>Bacteria</taxon>
        <taxon>Pseudomonadati</taxon>
        <taxon>Pseudomonadota</taxon>
        <taxon>Betaproteobacteria</taxon>
        <taxon>Rhodocyclales</taxon>
        <taxon>Rhodocyclaceae</taxon>
        <taxon>Aromatoleum</taxon>
    </lineage>
</organism>
<gene>
    <name evidence="2" type="ORF">ebA1276</name>
</gene>
<dbReference type="EMBL" id="CR555306">
    <property type="protein sequence ID" value="CAI06806.1"/>
    <property type="molecule type" value="Genomic_DNA"/>
</dbReference>
<feature type="region of interest" description="Disordered" evidence="1">
    <location>
        <begin position="1"/>
        <end position="23"/>
    </location>
</feature>
<accession>Q5P7A5</accession>
<protein>
    <submittedName>
        <fullName evidence="2">Uncharacterized protein</fullName>
    </submittedName>
</protein>
<sequence>MAFLPEAGFSSDGGCGRGSSRCHSCRTRRLHGGRARTRDSPRFCPGGGGLGWCGACFGVVPDRCGNRRHLRRKIGEGQQQRVLAPQVRVARIFDPELHDRLGDRGRSGHDNARRVTVPDDAYPRVPYPGHAAFYGTWRQLQAFAGARRLPAGDRDLHAQRCSDRRQRHRLAKRDGGHARRWRERGDAQHNGKGDGQVRGSVHGRLVDAAVGKEALQFVSIGAAILNSLHVQGAGILQRGVQ</sequence>